<dbReference type="InterPro" id="IPR015943">
    <property type="entry name" value="WD40/YVTN_repeat-like_dom_sf"/>
</dbReference>
<protein>
    <recommendedName>
        <fullName evidence="4">Mitochondrial division protein 1</fullName>
    </recommendedName>
</protein>
<dbReference type="Gene3D" id="2.130.10.10">
    <property type="entry name" value="YVTN repeat-like/Quinoprotein amine dehydrogenase"/>
    <property type="match status" value="1"/>
</dbReference>
<proteinExistence type="inferred from homology"/>
<dbReference type="InterPro" id="IPR036322">
    <property type="entry name" value="WD40_repeat_dom_sf"/>
</dbReference>
<dbReference type="OrthoDB" id="5240432at2759"/>
<dbReference type="PANTHER" id="PTHR22847:SF637">
    <property type="entry name" value="WD REPEAT DOMAIN 5B"/>
    <property type="match status" value="1"/>
</dbReference>
<evidence type="ECO:0000256" key="6">
    <source>
        <dbReference type="PROSITE-ProRule" id="PRU00221"/>
    </source>
</evidence>
<evidence type="ECO:0000256" key="2">
    <source>
        <dbReference type="ARBA" id="ARBA00022737"/>
    </source>
</evidence>
<comment type="function">
    <text evidence="5">Involved in mitochondrial fission. Acts as an adapter protein required to form mitochondrial fission complexes. Formation of these complexes is required to promote constriction and fission of the mitochondrial compartment at a late step in mitochondrial division.</text>
</comment>
<dbReference type="PROSITE" id="PS00678">
    <property type="entry name" value="WD_REPEATS_1"/>
    <property type="match status" value="1"/>
</dbReference>
<evidence type="ECO:0000256" key="3">
    <source>
        <dbReference type="ARBA" id="ARBA00038415"/>
    </source>
</evidence>
<evidence type="ECO:0000313" key="8">
    <source>
        <dbReference type="Proteomes" id="UP000250266"/>
    </source>
</evidence>
<keyword evidence="1 6" id="KW-0853">WD repeat</keyword>
<keyword evidence="2" id="KW-0677">Repeat</keyword>
<organism evidence="7 8">
    <name type="scientific">Lepidopterella palustris CBS 459.81</name>
    <dbReference type="NCBI Taxonomy" id="1314670"/>
    <lineage>
        <taxon>Eukaryota</taxon>
        <taxon>Fungi</taxon>
        <taxon>Dikarya</taxon>
        <taxon>Ascomycota</taxon>
        <taxon>Pezizomycotina</taxon>
        <taxon>Dothideomycetes</taxon>
        <taxon>Pleosporomycetidae</taxon>
        <taxon>Mytilinidiales</taxon>
        <taxon>Argynnaceae</taxon>
        <taxon>Lepidopterella</taxon>
    </lineage>
</organism>
<dbReference type="InterPro" id="IPR001680">
    <property type="entry name" value="WD40_rpt"/>
</dbReference>
<feature type="non-terminal residue" evidence="7">
    <location>
        <position position="1"/>
    </location>
</feature>
<dbReference type="PROSITE" id="PS50082">
    <property type="entry name" value="WD_REPEATS_2"/>
    <property type="match status" value="1"/>
</dbReference>
<dbReference type="GO" id="GO:1990234">
    <property type="term" value="C:transferase complex"/>
    <property type="evidence" value="ECO:0007669"/>
    <property type="project" value="UniProtKB-ARBA"/>
</dbReference>
<comment type="similarity">
    <text evidence="3">Belongs to the WD repeat MDV1/CAF4 family.</text>
</comment>
<dbReference type="Proteomes" id="UP000250266">
    <property type="component" value="Unassembled WGS sequence"/>
</dbReference>
<dbReference type="PANTHER" id="PTHR22847">
    <property type="entry name" value="WD40 REPEAT PROTEIN"/>
    <property type="match status" value="1"/>
</dbReference>
<evidence type="ECO:0000256" key="1">
    <source>
        <dbReference type="ARBA" id="ARBA00022574"/>
    </source>
</evidence>
<evidence type="ECO:0000256" key="5">
    <source>
        <dbReference type="ARBA" id="ARBA00043913"/>
    </source>
</evidence>
<keyword evidence="8" id="KW-1185">Reference proteome</keyword>
<dbReference type="InterPro" id="IPR019775">
    <property type="entry name" value="WD40_repeat_CS"/>
</dbReference>
<gene>
    <name evidence="7" type="ORF">K432DRAFT_313490</name>
</gene>
<evidence type="ECO:0000256" key="4">
    <source>
        <dbReference type="ARBA" id="ARBA00039789"/>
    </source>
</evidence>
<evidence type="ECO:0000313" key="7">
    <source>
        <dbReference type="EMBL" id="OCK73180.1"/>
    </source>
</evidence>
<dbReference type="SMART" id="SM00320">
    <property type="entry name" value="WD40"/>
    <property type="match status" value="1"/>
</dbReference>
<reference evidence="7 8" key="1">
    <citation type="journal article" date="2016" name="Nat. Commun.">
        <title>Ectomycorrhizal ecology is imprinted in the genome of the dominant symbiotic fungus Cenococcum geophilum.</title>
        <authorList>
            <consortium name="DOE Joint Genome Institute"/>
            <person name="Peter M."/>
            <person name="Kohler A."/>
            <person name="Ohm R.A."/>
            <person name="Kuo A."/>
            <person name="Krutzmann J."/>
            <person name="Morin E."/>
            <person name="Arend M."/>
            <person name="Barry K.W."/>
            <person name="Binder M."/>
            <person name="Choi C."/>
            <person name="Clum A."/>
            <person name="Copeland A."/>
            <person name="Grisel N."/>
            <person name="Haridas S."/>
            <person name="Kipfer T."/>
            <person name="LaButti K."/>
            <person name="Lindquist E."/>
            <person name="Lipzen A."/>
            <person name="Maire R."/>
            <person name="Meier B."/>
            <person name="Mihaltcheva S."/>
            <person name="Molinier V."/>
            <person name="Murat C."/>
            <person name="Poggeler S."/>
            <person name="Quandt C.A."/>
            <person name="Sperisen C."/>
            <person name="Tritt A."/>
            <person name="Tisserant E."/>
            <person name="Crous P.W."/>
            <person name="Henrissat B."/>
            <person name="Nehls U."/>
            <person name="Egli S."/>
            <person name="Spatafora J.W."/>
            <person name="Grigoriev I.V."/>
            <person name="Martin F.M."/>
        </authorList>
    </citation>
    <scope>NUCLEOTIDE SEQUENCE [LARGE SCALE GENOMIC DNA]</scope>
    <source>
        <strain evidence="7 8">CBS 459.81</strain>
    </source>
</reference>
<feature type="repeat" description="WD" evidence="6">
    <location>
        <begin position="8"/>
        <end position="49"/>
    </location>
</feature>
<dbReference type="PROSITE" id="PS50294">
    <property type="entry name" value="WD_REPEATS_REGION"/>
    <property type="match status" value="1"/>
</dbReference>
<sequence>SGKCLQTLEGHIDKVWSVAFSHDSTRLATSSWDKTVKIWDASSGKCLQTLEIGWTLFNISFDATGSYLHTEIAPQYQGGGLSSDRAWITYNSENVVWLPSEYRPSCSAVSATTVGMGVGSGKVWMCSFNVEN</sequence>
<dbReference type="Pfam" id="PF00400">
    <property type="entry name" value="WD40"/>
    <property type="match status" value="1"/>
</dbReference>
<name>A0A8E2DWT1_9PEZI</name>
<accession>A0A8E2DWT1</accession>
<dbReference type="AlphaFoldDB" id="A0A8E2DWT1"/>
<dbReference type="SUPFAM" id="SSF50978">
    <property type="entry name" value="WD40 repeat-like"/>
    <property type="match status" value="1"/>
</dbReference>
<dbReference type="EMBL" id="KV745910">
    <property type="protein sequence ID" value="OCK73180.1"/>
    <property type="molecule type" value="Genomic_DNA"/>
</dbReference>